<dbReference type="EMBL" id="CM029054">
    <property type="protein sequence ID" value="KAG2543285.1"/>
    <property type="molecule type" value="Genomic_DNA"/>
</dbReference>
<evidence type="ECO:0000313" key="3">
    <source>
        <dbReference type="Proteomes" id="UP000823388"/>
    </source>
</evidence>
<accession>A0A8T0N2F4</accession>
<keyword evidence="1" id="KW-0732">Signal</keyword>
<feature type="signal peptide" evidence="1">
    <location>
        <begin position="1"/>
        <end position="22"/>
    </location>
</feature>
<proteinExistence type="predicted"/>
<protein>
    <submittedName>
        <fullName evidence="2">Uncharacterized protein</fullName>
    </submittedName>
</protein>
<organism evidence="2 3">
    <name type="scientific">Panicum virgatum</name>
    <name type="common">Blackwell switchgrass</name>
    <dbReference type="NCBI Taxonomy" id="38727"/>
    <lineage>
        <taxon>Eukaryota</taxon>
        <taxon>Viridiplantae</taxon>
        <taxon>Streptophyta</taxon>
        <taxon>Embryophyta</taxon>
        <taxon>Tracheophyta</taxon>
        <taxon>Spermatophyta</taxon>
        <taxon>Magnoliopsida</taxon>
        <taxon>Liliopsida</taxon>
        <taxon>Poales</taxon>
        <taxon>Poaceae</taxon>
        <taxon>PACMAD clade</taxon>
        <taxon>Panicoideae</taxon>
        <taxon>Panicodae</taxon>
        <taxon>Paniceae</taxon>
        <taxon>Panicinae</taxon>
        <taxon>Panicum</taxon>
        <taxon>Panicum sect. Hiantes</taxon>
    </lineage>
</organism>
<name>A0A8T0N2F4_PANVG</name>
<feature type="chain" id="PRO_5035891666" evidence="1">
    <location>
        <begin position="23"/>
        <end position="71"/>
    </location>
</feature>
<keyword evidence="3" id="KW-1185">Reference proteome</keyword>
<sequence>MMARAVVVAVLLMQCCNVVVLAARPLLDGGAGRWYSGAGALIVQVLDKGGCSGPGGGNNGGWQGPHPGGGC</sequence>
<evidence type="ECO:0000313" key="2">
    <source>
        <dbReference type="EMBL" id="KAG2543285.1"/>
    </source>
</evidence>
<dbReference type="AlphaFoldDB" id="A0A8T0N2F4"/>
<reference evidence="2" key="1">
    <citation type="submission" date="2020-05" db="EMBL/GenBank/DDBJ databases">
        <title>WGS assembly of Panicum virgatum.</title>
        <authorList>
            <person name="Lovell J.T."/>
            <person name="Jenkins J."/>
            <person name="Shu S."/>
            <person name="Juenger T.E."/>
            <person name="Schmutz J."/>
        </authorList>
    </citation>
    <scope>NUCLEOTIDE SEQUENCE</scope>
    <source>
        <strain evidence="2">AP13</strain>
    </source>
</reference>
<evidence type="ECO:0000256" key="1">
    <source>
        <dbReference type="SAM" id="SignalP"/>
    </source>
</evidence>
<gene>
    <name evidence="2" type="ORF">PVAP13_9NG736500</name>
</gene>
<comment type="caution">
    <text evidence="2">The sequence shown here is derived from an EMBL/GenBank/DDBJ whole genome shotgun (WGS) entry which is preliminary data.</text>
</comment>
<dbReference type="Proteomes" id="UP000823388">
    <property type="component" value="Chromosome 9N"/>
</dbReference>